<dbReference type="Proteomes" id="UP000183162">
    <property type="component" value="Unassembled WGS sequence"/>
</dbReference>
<accession>A0A1G9N4W8</accession>
<evidence type="ECO:0000313" key="1">
    <source>
        <dbReference type="EMBL" id="SDL81341.1"/>
    </source>
</evidence>
<proteinExistence type="predicted"/>
<dbReference type="EMBL" id="FNGX01000005">
    <property type="protein sequence ID" value="SDL81341.1"/>
    <property type="molecule type" value="Genomic_DNA"/>
</dbReference>
<protein>
    <submittedName>
        <fullName evidence="1">Uncharacterized protein</fullName>
    </submittedName>
</protein>
<dbReference type="AlphaFoldDB" id="A0A1G9N4W8"/>
<dbReference type="OrthoDB" id="2236472at2"/>
<reference evidence="1 2" key="1">
    <citation type="submission" date="2016-10" db="EMBL/GenBank/DDBJ databases">
        <authorList>
            <person name="de Groot N.N."/>
        </authorList>
    </citation>
    <scope>NUCLEOTIDE SEQUENCE [LARGE SCALE GENOMIC DNA]</scope>
    <source>
        <strain evidence="1 2">Sb09</strain>
    </source>
</reference>
<gene>
    <name evidence="1" type="ORF">SAMN05216400_1707</name>
</gene>
<dbReference type="RefSeq" id="WP_074567201.1">
    <property type="nucleotide sequence ID" value="NZ_FNGX01000005.1"/>
</dbReference>
<organism evidence="1 2">
    <name type="scientific">Streptococcus equinus</name>
    <name type="common">Streptococcus bovis</name>
    <dbReference type="NCBI Taxonomy" id="1335"/>
    <lineage>
        <taxon>Bacteria</taxon>
        <taxon>Bacillati</taxon>
        <taxon>Bacillota</taxon>
        <taxon>Bacilli</taxon>
        <taxon>Lactobacillales</taxon>
        <taxon>Streptococcaceae</taxon>
        <taxon>Streptococcus</taxon>
    </lineage>
</organism>
<name>A0A1G9N4W8_STREI</name>
<evidence type="ECO:0000313" key="2">
    <source>
        <dbReference type="Proteomes" id="UP000183162"/>
    </source>
</evidence>
<sequence>MVTILAIIFGLLLVFAIVRVAQIKLGLTKGPIYHYSIAMQHGLKLPDLRKNHNLRGKIKIISMTDDTCMVQSKINDTELKTTLMKDYGLDSTQVLVEEVQK</sequence>